<dbReference type="Gene3D" id="3.30.70.60">
    <property type="match status" value="1"/>
</dbReference>
<reference evidence="3" key="1">
    <citation type="journal article" date="2015" name="Genome Biol. Evol.">
        <title>Extreme features of the Galdieria sulphuraria organellar genomes: a consequence of polyextremophily?</title>
        <authorList>
            <person name="Jain K."/>
            <person name="Krause K."/>
            <person name="Grewe F."/>
            <person name="Nelson G.F."/>
            <person name="Weber A.P."/>
            <person name="Christensen A.C."/>
            <person name="Mower J.P."/>
        </authorList>
    </citation>
    <scope>NUCLEOTIDE SEQUENCE</scope>
    <source>
        <strain evidence="3">074W</strain>
    </source>
</reference>
<comment type="similarity">
    <text evidence="1">Belongs to the bacterial ribosomal protein bS6 family.</text>
</comment>
<dbReference type="InterPro" id="IPR014717">
    <property type="entry name" value="Transl_elong_EF1B/ribsomal_bS6"/>
</dbReference>
<evidence type="ECO:0000256" key="2">
    <source>
        <dbReference type="ARBA" id="ARBA00035537"/>
    </source>
</evidence>
<keyword evidence="3" id="KW-0689">Ribosomal protein</keyword>
<evidence type="ECO:0000313" key="3">
    <source>
        <dbReference type="EMBL" id="AIG92639.1"/>
    </source>
</evidence>
<dbReference type="EMBL" id="KJ700459">
    <property type="protein sequence ID" value="AIG92639.1"/>
    <property type="molecule type" value="Genomic_DNA"/>
</dbReference>
<keyword evidence="3" id="KW-0687">Ribonucleoprotein</keyword>
<dbReference type="InterPro" id="IPR020814">
    <property type="entry name" value="Ribosomal_S6_plastid/chlpt"/>
</dbReference>
<dbReference type="PANTHER" id="PTHR21011">
    <property type="entry name" value="MITOCHONDRIAL 28S RIBOSOMAL PROTEIN S6"/>
    <property type="match status" value="1"/>
</dbReference>
<proteinExistence type="inferred from homology"/>
<evidence type="ECO:0000256" key="1">
    <source>
        <dbReference type="ARBA" id="ARBA00009512"/>
    </source>
</evidence>
<accession>A0A075W855</accession>
<dbReference type="PANTHER" id="PTHR21011:SF1">
    <property type="entry name" value="SMALL RIBOSOMAL SUBUNIT PROTEIN BS6M"/>
    <property type="match status" value="1"/>
</dbReference>
<protein>
    <recommendedName>
        <fullName evidence="2">30S ribosomal protein S6, chloroplastic</fullName>
    </recommendedName>
</protein>
<dbReference type="GO" id="GO:0005737">
    <property type="term" value="C:cytoplasm"/>
    <property type="evidence" value="ECO:0007669"/>
    <property type="project" value="UniProtKB-ARBA"/>
</dbReference>
<dbReference type="GeneID" id="20005718"/>
<dbReference type="AlphaFoldDB" id="A0A075W855"/>
<name>A0A075W855_GALSU</name>
<dbReference type="GO" id="GO:0005840">
    <property type="term" value="C:ribosome"/>
    <property type="evidence" value="ECO:0007669"/>
    <property type="project" value="UniProtKB-KW"/>
</dbReference>
<keyword evidence="3" id="KW-0934">Plastid</keyword>
<dbReference type="GO" id="GO:0003735">
    <property type="term" value="F:structural constituent of ribosome"/>
    <property type="evidence" value="ECO:0007669"/>
    <property type="project" value="InterPro"/>
</dbReference>
<dbReference type="Pfam" id="PF01250">
    <property type="entry name" value="Ribosomal_S6"/>
    <property type="match status" value="1"/>
</dbReference>
<geneLocation type="plastid" evidence="3"/>
<dbReference type="InterPro" id="IPR035980">
    <property type="entry name" value="Ribosomal_bS6_sf"/>
</dbReference>
<dbReference type="KEGG" id="gsl:JL72_p008"/>
<dbReference type="SUPFAM" id="SSF54995">
    <property type="entry name" value="Ribosomal protein S6"/>
    <property type="match status" value="1"/>
</dbReference>
<dbReference type="HAMAP" id="MF_00360">
    <property type="entry name" value="Ribosomal_bS6"/>
    <property type="match status" value="1"/>
</dbReference>
<organism evidence="3">
    <name type="scientific">Galdieria sulphuraria</name>
    <name type="common">Red alga</name>
    <dbReference type="NCBI Taxonomy" id="130081"/>
    <lineage>
        <taxon>Eukaryota</taxon>
        <taxon>Rhodophyta</taxon>
        <taxon>Bangiophyceae</taxon>
        <taxon>Galdieriales</taxon>
        <taxon>Galdieriaceae</taxon>
        <taxon>Galdieria</taxon>
    </lineage>
</organism>
<dbReference type="GO" id="GO:0070181">
    <property type="term" value="F:small ribosomal subunit rRNA binding"/>
    <property type="evidence" value="ECO:0007669"/>
    <property type="project" value="TreeGrafter"/>
</dbReference>
<dbReference type="RefSeq" id="YP_009051197.1">
    <property type="nucleotide sequence ID" value="NC_024665.1"/>
</dbReference>
<dbReference type="GO" id="GO:0006412">
    <property type="term" value="P:translation"/>
    <property type="evidence" value="ECO:0007669"/>
    <property type="project" value="InterPro"/>
</dbReference>
<gene>
    <name evidence="3" type="primary">rps6</name>
</gene>
<dbReference type="InterPro" id="IPR000529">
    <property type="entry name" value="Ribosomal_bS6"/>
</dbReference>
<sequence length="109" mass="13115">MNIKQQQRKKFIDYETVYLIKPDLNEIQFLNLVQYLQQLLINNKAQNVVSKSKGKIKLSYTINNYNEATFIETSFIANGKVIEVFEKYLKENENILRYISFKKIFFYKE</sequence>
<dbReference type="NCBIfam" id="TIGR00166">
    <property type="entry name" value="S6"/>
    <property type="match status" value="1"/>
</dbReference>